<evidence type="ECO:0000313" key="1">
    <source>
        <dbReference type="EMBL" id="CAD8131133.1"/>
    </source>
</evidence>
<accession>A0A8S1RUV7</accession>
<comment type="caution">
    <text evidence="1">The sequence shown here is derived from an EMBL/GenBank/DDBJ whole genome shotgun (WGS) entry which is preliminary data.</text>
</comment>
<keyword evidence="2" id="KW-1185">Reference proteome</keyword>
<dbReference type="EMBL" id="CAJJDN010000380">
    <property type="protein sequence ID" value="CAD8131133.1"/>
    <property type="molecule type" value="Genomic_DNA"/>
</dbReference>
<sequence length="202" mass="23800">MNDKDLIINQVENLDLIIEFDLIMKKVKFMKEKKTFTKYQPIFRILMNQKEKISDILGFLSKIFNLRFYESFFNNLQKISDLKKNIKRITNVLKNIQDHPISKIDYSTEAYEKSKQDLINKISGNKKIINFQTFLVHITSVDEKFIQCGSNGLNLLVGMRENLTTQFLKTSRSKILLQQTLILQNAIRMDRNSIMQTLVEQI</sequence>
<dbReference type="Proteomes" id="UP000692954">
    <property type="component" value="Unassembled WGS sequence"/>
</dbReference>
<dbReference type="PANTHER" id="PTHR45333:SF1">
    <property type="entry name" value="CHROMOSOME UNDETERMINED SCAFFOLD_625, WHOLE GENOME SHOTGUN SEQUENCE"/>
    <property type="match status" value="1"/>
</dbReference>
<gene>
    <name evidence="1" type="ORF">PSON_ATCC_30995.1.T3800001</name>
</gene>
<proteinExistence type="predicted"/>
<reference evidence="1" key="1">
    <citation type="submission" date="2021-01" db="EMBL/GenBank/DDBJ databases">
        <authorList>
            <consortium name="Genoscope - CEA"/>
            <person name="William W."/>
        </authorList>
    </citation>
    <scope>NUCLEOTIDE SEQUENCE</scope>
</reference>
<evidence type="ECO:0000313" key="2">
    <source>
        <dbReference type="Proteomes" id="UP000692954"/>
    </source>
</evidence>
<dbReference type="PANTHER" id="PTHR45333">
    <property type="entry name" value="MEMBRANE PROTEIN-RELATED"/>
    <property type="match status" value="1"/>
</dbReference>
<organism evidence="1 2">
    <name type="scientific">Paramecium sonneborni</name>
    <dbReference type="NCBI Taxonomy" id="65129"/>
    <lineage>
        <taxon>Eukaryota</taxon>
        <taxon>Sar</taxon>
        <taxon>Alveolata</taxon>
        <taxon>Ciliophora</taxon>
        <taxon>Intramacronucleata</taxon>
        <taxon>Oligohymenophorea</taxon>
        <taxon>Peniculida</taxon>
        <taxon>Parameciidae</taxon>
        <taxon>Paramecium</taxon>
    </lineage>
</organism>
<name>A0A8S1RUV7_9CILI</name>
<protein>
    <submittedName>
        <fullName evidence="1">Uncharacterized protein</fullName>
    </submittedName>
</protein>
<dbReference type="AlphaFoldDB" id="A0A8S1RUV7"/>